<dbReference type="SUPFAM" id="SSF46785">
    <property type="entry name" value="Winged helix' DNA-binding domain"/>
    <property type="match status" value="1"/>
</dbReference>
<keyword evidence="2" id="KW-0238">DNA-binding</keyword>
<dbReference type="Pfam" id="PF07702">
    <property type="entry name" value="UTRA"/>
    <property type="match status" value="1"/>
</dbReference>
<evidence type="ECO:0000256" key="3">
    <source>
        <dbReference type="ARBA" id="ARBA00023163"/>
    </source>
</evidence>
<dbReference type="RefSeq" id="WP_301724459.1">
    <property type="nucleotide sequence ID" value="NZ_JAUJWV010000002.1"/>
</dbReference>
<dbReference type="InterPro" id="IPR011663">
    <property type="entry name" value="UTRA"/>
</dbReference>
<dbReference type="Pfam" id="PF00392">
    <property type="entry name" value="GntR"/>
    <property type="match status" value="1"/>
</dbReference>
<gene>
    <name evidence="5" type="ORF">QWY14_13845</name>
</gene>
<feature type="domain" description="HTH gntR-type" evidence="4">
    <location>
        <begin position="13"/>
        <end position="81"/>
    </location>
</feature>
<proteinExistence type="predicted"/>
<name>A0ABT8N4S3_9BACL</name>
<comment type="caution">
    <text evidence="5">The sequence shown here is derived from an EMBL/GenBank/DDBJ whole genome shotgun (WGS) entry which is preliminary data.</text>
</comment>
<evidence type="ECO:0000313" key="6">
    <source>
        <dbReference type="Proteomes" id="UP001172055"/>
    </source>
</evidence>
<keyword evidence="6" id="KW-1185">Reference proteome</keyword>
<dbReference type="InterPro" id="IPR036390">
    <property type="entry name" value="WH_DNA-bd_sf"/>
</dbReference>
<dbReference type="InterPro" id="IPR050679">
    <property type="entry name" value="Bact_HTH_transcr_reg"/>
</dbReference>
<dbReference type="CDD" id="cd07377">
    <property type="entry name" value="WHTH_GntR"/>
    <property type="match status" value="1"/>
</dbReference>
<keyword evidence="3" id="KW-0804">Transcription</keyword>
<sequence>MYTEKKIDKEGVVPIYYQLKTMIKEQVEGGRWKPDDMIPSERELSEKYKISRATVRQAINELVQEGILYRKRGMGTYVAKPKINQGLTKLTSFTSDMQRRGHKPGSKVLHMKVVPPSKKAAEALMLDAEDEVVELFRLRLADDEPMAIEKTFLPLEKVSPLLNDSLENKSLYAELKEKCNLDLVQATQTIEISYPDQTEAQFLGIRENEPVLLIERTTFLENSIPIEYVCSLYRADRYKFTIEMKA</sequence>
<dbReference type="InterPro" id="IPR036388">
    <property type="entry name" value="WH-like_DNA-bd_sf"/>
</dbReference>
<dbReference type="SUPFAM" id="SSF64288">
    <property type="entry name" value="Chorismate lyase-like"/>
    <property type="match status" value="1"/>
</dbReference>
<dbReference type="PRINTS" id="PR00035">
    <property type="entry name" value="HTHGNTR"/>
</dbReference>
<evidence type="ECO:0000259" key="4">
    <source>
        <dbReference type="PROSITE" id="PS50949"/>
    </source>
</evidence>
<organism evidence="5 6">
    <name type="scientific">Planococcus shixiaomingii</name>
    <dbReference type="NCBI Taxonomy" id="3058393"/>
    <lineage>
        <taxon>Bacteria</taxon>
        <taxon>Bacillati</taxon>
        <taxon>Bacillota</taxon>
        <taxon>Bacilli</taxon>
        <taxon>Bacillales</taxon>
        <taxon>Caryophanaceae</taxon>
        <taxon>Planococcus</taxon>
    </lineage>
</organism>
<evidence type="ECO:0000313" key="5">
    <source>
        <dbReference type="EMBL" id="MDN7242892.1"/>
    </source>
</evidence>
<dbReference type="PROSITE" id="PS50949">
    <property type="entry name" value="HTH_GNTR"/>
    <property type="match status" value="1"/>
</dbReference>
<dbReference type="Proteomes" id="UP001172055">
    <property type="component" value="Unassembled WGS sequence"/>
</dbReference>
<dbReference type="PANTHER" id="PTHR44846:SF1">
    <property type="entry name" value="MANNOSYL-D-GLYCERATE TRANSPORT_METABOLISM SYSTEM REPRESSOR MNGR-RELATED"/>
    <property type="match status" value="1"/>
</dbReference>
<protein>
    <submittedName>
        <fullName evidence="5">GntR family transcriptional regulator</fullName>
    </submittedName>
</protein>
<evidence type="ECO:0000256" key="1">
    <source>
        <dbReference type="ARBA" id="ARBA00023015"/>
    </source>
</evidence>
<dbReference type="InterPro" id="IPR000524">
    <property type="entry name" value="Tscrpt_reg_HTH_GntR"/>
</dbReference>
<dbReference type="SMART" id="SM00345">
    <property type="entry name" value="HTH_GNTR"/>
    <property type="match status" value="1"/>
</dbReference>
<dbReference type="PANTHER" id="PTHR44846">
    <property type="entry name" value="MANNOSYL-D-GLYCERATE TRANSPORT/METABOLISM SYSTEM REPRESSOR MNGR-RELATED"/>
    <property type="match status" value="1"/>
</dbReference>
<dbReference type="Gene3D" id="1.10.10.10">
    <property type="entry name" value="Winged helix-like DNA-binding domain superfamily/Winged helix DNA-binding domain"/>
    <property type="match status" value="1"/>
</dbReference>
<dbReference type="EMBL" id="JAUJWV010000002">
    <property type="protein sequence ID" value="MDN7242892.1"/>
    <property type="molecule type" value="Genomic_DNA"/>
</dbReference>
<keyword evidence="1" id="KW-0805">Transcription regulation</keyword>
<dbReference type="Gene3D" id="3.40.1410.10">
    <property type="entry name" value="Chorismate lyase-like"/>
    <property type="match status" value="1"/>
</dbReference>
<evidence type="ECO:0000256" key="2">
    <source>
        <dbReference type="ARBA" id="ARBA00023125"/>
    </source>
</evidence>
<dbReference type="InterPro" id="IPR028978">
    <property type="entry name" value="Chorismate_lyase_/UTRA_dom_sf"/>
</dbReference>
<dbReference type="SMART" id="SM00866">
    <property type="entry name" value="UTRA"/>
    <property type="match status" value="1"/>
</dbReference>
<accession>A0ABT8N4S3</accession>
<reference evidence="5 6" key="1">
    <citation type="submission" date="2023-06" db="EMBL/GenBank/DDBJ databases">
        <title>Novel species in genus Planococcus.</title>
        <authorList>
            <person name="Ning S."/>
        </authorList>
    </citation>
    <scope>NUCLEOTIDE SEQUENCE [LARGE SCALE GENOMIC DNA]</scope>
    <source>
        <strain evidence="5 6">N028</strain>
    </source>
</reference>